<feature type="region of interest" description="Disordered" evidence="1">
    <location>
        <begin position="310"/>
        <end position="348"/>
    </location>
</feature>
<feature type="transmembrane region" description="Helical" evidence="2">
    <location>
        <begin position="284"/>
        <end position="304"/>
    </location>
</feature>
<feature type="region of interest" description="Disordered" evidence="1">
    <location>
        <begin position="465"/>
        <end position="552"/>
    </location>
</feature>
<keyword evidence="3" id="KW-0732">Signal</keyword>
<feature type="compositionally biased region" description="Low complexity" evidence="1">
    <location>
        <begin position="488"/>
        <end position="497"/>
    </location>
</feature>
<name>A0ABY0HKW1_9PEZI</name>
<feature type="chain" id="PRO_5047074732" evidence="3">
    <location>
        <begin position="29"/>
        <end position="552"/>
    </location>
</feature>
<feature type="region of interest" description="Disordered" evidence="1">
    <location>
        <begin position="59"/>
        <end position="80"/>
    </location>
</feature>
<organism evidence="4 5">
    <name type="scientific">Monosporascus cannonballus</name>
    <dbReference type="NCBI Taxonomy" id="155416"/>
    <lineage>
        <taxon>Eukaryota</taxon>
        <taxon>Fungi</taxon>
        <taxon>Dikarya</taxon>
        <taxon>Ascomycota</taxon>
        <taxon>Pezizomycotina</taxon>
        <taxon>Sordariomycetes</taxon>
        <taxon>Xylariomycetidae</taxon>
        <taxon>Xylariales</taxon>
        <taxon>Xylariales incertae sedis</taxon>
        <taxon>Monosporascus</taxon>
    </lineage>
</organism>
<dbReference type="EMBL" id="QJNS01000011">
    <property type="protein sequence ID" value="RYO94290.1"/>
    <property type="molecule type" value="Genomic_DNA"/>
</dbReference>
<feature type="signal peptide" evidence="3">
    <location>
        <begin position="1"/>
        <end position="28"/>
    </location>
</feature>
<evidence type="ECO:0000256" key="3">
    <source>
        <dbReference type="SAM" id="SignalP"/>
    </source>
</evidence>
<keyword evidence="2" id="KW-0472">Membrane</keyword>
<protein>
    <submittedName>
        <fullName evidence="4">Uncharacterized protein</fullName>
    </submittedName>
</protein>
<gene>
    <name evidence="4" type="ORF">DL762_000614</name>
</gene>
<feature type="compositionally biased region" description="Polar residues" evidence="1">
    <location>
        <begin position="377"/>
        <end position="386"/>
    </location>
</feature>
<keyword evidence="2" id="KW-0812">Transmembrane</keyword>
<evidence type="ECO:0000256" key="2">
    <source>
        <dbReference type="SAM" id="Phobius"/>
    </source>
</evidence>
<feature type="region of interest" description="Disordered" evidence="1">
    <location>
        <begin position="410"/>
        <end position="432"/>
    </location>
</feature>
<feature type="region of interest" description="Disordered" evidence="1">
    <location>
        <begin position="362"/>
        <end position="392"/>
    </location>
</feature>
<comment type="caution">
    <text evidence="4">The sequence shown here is derived from an EMBL/GenBank/DDBJ whole genome shotgun (WGS) entry which is preliminary data.</text>
</comment>
<reference evidence="4 5" key="1">
    <citation type="submission" date="2018-06" db="EMBL/GenBank/DDBJ databases">
        <title>Complete Genomes of Monosporascus.</title>
        <authorList>
            <person name="Robinson A.J."/>
            <person name="Natvig D.O."/>
        </authorList>
    </citation>
    <scope>NUCLEOTIDE SEQUENCE [LARGE SCALE GENOMIC DNA]</scope>
    <source>
        <strain evidence="4 5">CBS 609.92</strain>
    </source>
</reference>
<evidence type="ECO:0000256" key="1">
    <source>
        <dbReference type="SAM" id="MobiDB-lite"/>
    </source>
</evidence>
<proteinExistence type="predicted"/>
<feature type="compositionally biased region" description="Pro residues" evidence="1">
    <location>
        <begin position="536"/>
        <end position="552"/>
    </location>
</feature>
<feature type="compositionally biased region" description="Gly residues" evidence="1">
    <location>
        <begin position="469"/>
        <end position="487"/>
    </location>
</feature>
<evidence type="ECO:0000313" key="5">
    <source>
        <dbReference type="Proteomes" id="UP000294003"/>
    </source>
</evidence>
<sequence length="552" mass="56514">MASYRRAGRTALLHPILLFVLPPGLASAQAPRLATVDNAAILQTGGGLSPRFYLPAIPALPAPGRDKQRRQGEDEDTREPINCGAGHHDCLDVGPDGFNACCPDDRYCFRNETLDINCCAIGNVCREQTPCESGYNVCIRSEEVTTTVSPSGTGETAAPEVLHTFRTTSACCNRPCGTESYQCPSHFGAQCCGYGLRCGTSSACLSDVTTPPPTVARPVPSGCSHAYQFACDAAEGGGCCASGQTCRAPSFCDGEALPTATAPGGDVVVAEPGTGLSPGAKGGIGAGVAAGAATVIALLTWFCVRRRRRPREPQGTNNHKTRTLLPESGSSSGGGGGDNNTNNNNQSPMTVFNLRSRLFYNRDRLGGGGGDRDRNSEISGPTSATGPSRPALHQSGLVYDYVGPEAVAGPYTEDAAPAPPERLGGVAVQPDGPNDIMTPVEIGDSAVEPDLGSRGEKVGVVVGGRRMAHGGGEGEGGDGQGDGGGLVGNANAAPAVGQDHHTGPFELMGSSPPGAVSPPLSPAEPGESRPRAFSPSPEPGARPSPEPPESKH</sequence>
<evidence type="ECO:0000313" key="4">
    <source>
        <dbReference type="EMBL" id="RYO94290.1"/>
    </source>
</evidence>
<keyword evidence="2" id="KW-1133">Transmembrane helix</keyword>
<dbReference type="Proteomes" id="UP000294003">
    <property type="component" value="Unassembled WGS sequence"/>
</dbReference>
<keyword evidence="5" id="KW-1185">Reference proteome</keyword>
<feature type="compositionally biased region" description="Basic and acidic residues" evidence="1">
    <location>
        <begin position="362"/>
        <end position="376"/>
    </location>
</feature>
<accession>A0ABY0HKW1</accession>